<dbReference type="Proteomes" id="UP000008204">
    <property type="component" value="Chromosome"/>
</dbReference>
<dbReference type="STRING" id="41431.PCC8801_3546"/>
<reference evidence="2" key="1">
    <citation type="journal article" date="2011" name="MBio">
        <title>Novel metabolic attributes of the genus Cyanothece, comprising a group of unicellular nitrogen-fixing Cyanobacteria.</title>
        <authorList>
            <person name="Bandyopadhyay A."/>
            <person name="Elvitigala T."/>
            <person name="Welsh E."/>
            <person name="Stockel J."/>
            <person name="Liberton M."/>
            <person name="Min H."/>
            <person name="Sherman L.A."/>
            <person name="Pakrasi H.B."/>
        </authorList>
    </citation>
    <scope>NUCLEOTIDE SEQUENCE [LARGE SCALE GENOMIC DNA]</scope>
    <source>
        <strain evidence="2">PCC 8801</strain>
    </source>
</reference>
<evidence type="ECO:0008006" key="3">
    <source>
        <dbReference type="Google" id="ProtNLM"/>
    </source>
</evidence>
<evidence type="ECO:0000313" key="2">
    <source>
        <dbReference type="Proteomes" id="UP000008204"/>
    </source>
</evidence>
<dbReference type="HOGENOM" id="CLU_130309_0_0_3"/>
<keyword evidence="2" id="KW-1185">Reference proteome</keyword>
<protein>
    <recommendedName>
        <fullName evidence="3">Metal ABC transporter ATPase</fullName>
    </recommendedName>
</protein>
<organism evidence="1 2">
    <name type="scientific">Rippkaea orientalis (strain PCC 8801 / RF-1)</name>
    <name type="common">Cyanothece sp. (strain PCC 8801)</name>
    <dbReference type="NCBI Taxonomy" id="41431"/>
    <lineage>
        <taxon>Bacteria</taxon>
        <taxon>Bacillati</taxon>
        <taxon>Cyanobacteriota</taxon>
        <taxon>Cyanophyceae</taxon>
        <taxon>Oscillatoriophycideae</taxon>
        <taxon>Chroococcales</taxon>
        <taxon>Aphanothecaceae</taxon>
        <taxon>Rippkaea</taxon>
        <taxon>Rippkaea orientalis</taxon>
    </lineage>
</organism>
<dbReference type="RefSeq" id="WP_012596768.1">
    <property type="nucleotide sequence ID" value="NC_011726.1"/>
</dbReference>
<dbReference type="EMBL" id="CP001287">
    <property type="protein sequence ID" value="ACK67510.1"/>
    <property type="molecule type" value="Genomic_DNA"/>
</dbReference>
<sequence length="178" mass="19974">MLDQMSGSVTHQQKLPATEEQIIEFLKEHNELEMILPVLLGVIVTSRFQLRGAYALLVNLAIAAIFNQIFINLKKLDPSATAISARATTITPEPDTNSKYTIVHSVPGRIRLKIPQLKEDPDFATRCQQLLHQDSHVIHVRVNRAAASIVINYHSQGLSDFDLGLRLLSIMNKAEREE</sequence>
<dbReference type="eggNOG" id="COG2217">
    <property type="taxonomic scope" value="Bacteria"/>
</dbReference>
<dbReference type="OrthoDB" id="479859at2"/>
<dbReference type="Pfam" id="PF19991">
    <property type="entry name" value="HMA_2"/>
    <property type="match status" value="1"/>
</dbReference>
<dbReference type="KEGG" id="cyp:PCC8801_3546"/>
<proteinExistence type="predicted"/>
<evidence type="ECO:0000313" key="1">
    <source>
        <dbReference type="EMBL" id="ACK67510.1"/>
    </source>
</evidence>
<gene>
    <name evidence="1" type="ordered locus">PCC8801_3546</name>
</gene>
<accession>B7K1G8</accession>
<name>B7K1G8_RIPO1</name>
<dbReference type="AlphaFoldDB" id="B7K1G8"/>